<keyword evidence="1" id="KW-0472">Membrane</keyword>
<proteinExistence type="predicted"/>
<keyword evidence="1" id="KW-1133">Transmembrane helix</keyword>
<evidence type="ECO:0000256" key="1">
    <source>
        <dbReference type="SAM" id="Phobius"/>
    </source>
</evidence>
<keyword evidence="1" id="KW-0812">Transmembrane</keyword>
<dbReference type="InterPro" id="IPR024414">
    <property type="entry name" value="Uncharacterised_PrgI"/>
</dbReference>
<name>A0A2M7MIA5_9BACT</name>
<dbReference type="EMBL" id="PFJV01000001">
    <property type="protein sequence ID" value="PIX92777.1"/>
    <property type="molecule type" value="Genomic_DNA"/>
</dbReference>
<comment type="caution">
    <text evidence="2">The sequence shown here is derived from an EMBL/GenBank/DDBJ whole genome shotgun (WGS) entry which is preliminary data.</text>
</comment>
<evidence type="ECO:0000313" key="2">
    <source>
        <dbReference type="EMBL" id="PIX92777.1"/>
    </source>
</evidence>
<feature type="transmembrane region" description="Helical" evidence="1">
    <location>
        <begin position="20"/>
        <end position="39"/>
    </location>
</feature>
<dbReference type="Proteomes" id="UP000230658">
    <property type="component" value="Unassembled WGS sequence"/>
</dbReference>
<protein>
    <recommendedName>
        <fullName evidence="4">PrgI family protein</fullName>
    </recommendedName>
</protein>
<feature type="transmembrane region" description="Helical" evidence="1">
    <location>
        <begin position="45"/>
        <end position="64"/>
    </location>
</feature>
<reference evidence="3" key="1">
    <citation type="submission" date="2017-09" db="EMBL/GenBank/DDBJ databases">
        <title>Depth-based differentiation of microbial function through sediment-hosted aquifers and enrichment of novel symbionts in the deep terrestrial subsurface.</title>
        <authorList>
            <person name="Probst A.J."/>
            <person name="Ladd B."/>
            <person name="Jarett J.K."/>
            <person name="Geller-Mcgrath D.E."/>
            <person name="Sieber C.M.K."/>
            <person name="Emerson J.B."/>
            <person name="Anantharaman K."/>
            <person name="Thomas B.C."/>
            <person name="Malmstrom R."/>
            <person name="Stieglmeier M."/>
            <person name="Klingl A."/>
            <person name="Woyke T."/>
            <person name="Ryan C.M."/>
            <person name="Banfield J.F."/>
        </authorList>
    </citation>
    <scope>NUCLEOTIDE SEQUENCE [LARGE SCALE GENOMIC DNA]</scope>
</reference>
<accession>A0A2M7MIA5</accession>
<dbReference type="AlphaFoldDB" id="A0A2M7MIA5"/>
<dbReference type="Pfam" id="PF12666">
    <property type="entry name" value="PrgI"/>
    <property type="match status" value="1"/>
</dbReference>
<evidence type="ECO:0008006" key="4">
    <source>
        <dbReference type="Google" id="ProtNLM"/>
    </source>
</evidence>
<evidence type="ECO:0000313" key="3">
    <source>
        <dbReference type="Proteomes" id="UP000230658"/>
    </source>
</evidence>
<gene>
    <name evidence="2" type="ORF">COZ26_00020</name>
</gene>
<sequence>MDHFVAPQFIDVEDRIIGPITTRQFIIMVIGGVVIFAAYKILDTAGFILLALITALAVIVFGFVKINGRRFHEFVGSMVEAIKRPKVRVWYKYVPISEVMADGRNKPLDTIKTDFVPRQSIQPKKLRDLALIVDTGGRYQG</sequence>
<organism evidence="2 3">
    <name type="scientific">Candidatus Kuenenbacteria bacterium CG_4_10_14_3_um_filter_39_14</name>
    <dbReference type="NCBI Taxonomy" id="1974614"/>
    <lineage>
        <taxon>Bacteria</taxon>
        <taxon>Candidatus Kueneniibacteriota</taxon>
    </lineage>
</organism>